<evidence type="ECO:0000256" key="2">
    <source>
        <dbReference type="ARBA" id="ARBA00022643"/>
    </source>
</evidence>
<dbReference type="InterPro" id="IPR029039">
    <property type="entry name" value="Flavoprotein-like_sf"/>
</dbReference>
<dbReference type="AlphaFoldDB" id="A0A1T4KJP2"/>
<evidence type="ECO:0000313" key="4">
    <source>
        <dbReference type="EMBL" id="SJZ42606.1"/>
    </source>
</evidence>
<dbReference type="InterPro" id="IPR051796">
    <property type="entry name" value="ISF_SsuE-like"/>
</dbReference>
<dbReference type="SUPFAM" id="SSF52218">
    <property type="entry name" value="Flavoproteins"/>
    <property type="match status" value="1"/>
</dbReference>
<protein>
    <submittedName>
        <fullName evidence="4">NADPH-dependent FMN reductase</fullName>
    </submittedName>
</protein>
<dbReference type="STRING" id="261392.SAMN02745149_01204"/>
<dbReference type="GeneID" id="78316503"/>
<evidence type="ECO:0000259" key="3">
    <source>
        <dbReference type="Pfam" id="PF03358"/>
    </source>
</evidence>
<feature type="domain" description="NADPH-dependent FMN reductase-like" evidence="3">
    <location>
        <begin position="7"/>
        <end position="50"/>
    </location>
</feature>
<dbReference type="InterPro" id="IPR005025">
    <property type="entry name" value="FMN_Rdtase-like_dom"/>
</dbReference>
<keyword evidence="2" id="KW-0288">FMN</keyword>
<name>A0A1T4KJP2_TREPO</name>
<keyword evidence="1" id="KW-0285">Flavoprotein</keyword>
<dbReference type="Gene3D" id="3.40.50.360">
    <property type="match status" value="1"/>
</dbReference>
<dbReference type="PANTHER" id="PTHR43278">
    <property type="entry name" value="NAD(P)H-DEPENDENT FMN-CONTAINING OXIDOREDUCTASE YWQN-RELATED"/>
    <property type="match status" value="1"/>
</dbReference>
<dbReference type="PANTHER" id="PTHR43278:SF4">
    <property type="entry name" value="NAD(P)H-DEPENDENT FMN-CONTAINING OXIDOREDUCTASE YWQN-RELATED"/>
    <property type="match status" value="1"/>
</dbReference>
<evidence type="ECO:0000256" key="1">
    <source>
        <dbReference type="ARBA" id="ARBA00022630"/>
    </source>
</evidence>
<reference evidence="4 5" key="1">
    <citation type="submission" date="2017-02" db="EMBL/GenBank/DDBJ databases">
        <authorList>
            <person name="Peterson S.W."/>
        </authorList>
    </citation>
    <scope>NUCLEOTIDE SEQUENCE [LARGE SCALE GENOMIC DNA]</scope>
    <source>
        <strain evidence="4 5">ATCC BAA-908</strain>
    </source>
</reference>
<sequence length="172" mass="19180">MNNGGTCIIKDDMKKILDLLIKSDIVIFSFPLYCYGMPAPLKNVTDRLLALSSMAMQEVDGRYEHLGQKDISNQRYVMISGCGFPGTKNNFEPAVAHFNRCFPRTDNCIVTIPESPLFNVPDAKEVTEPMLNAVRTAGSEYALTGKISGRTQKLLEIPMIPESEYVQIVNSR</sequence>
<dbReference type="GO" id="GO:0016491">
    <property type="term" value="F:oxidoreductase activity"/>
    <property type="evidence" value="ECO:0007669"/>
    <property type="project" value="InterPro"/>
</dbReference>
<evidence type="ECO:0000313" key="5">
    <source>
        <dbReference type="Proteomes" id="UP000190423"/>
    </source>
</evidence>
<dbReference type="Pfam" id="PF03358">
    <property type="entry name" value="FMN_red"/>
    <property type="match status" value="1"/>
</dbReference>
<proteinExistence type="predicted"/>
<dbReference type="RefSeq" id="WP_078933116.1">
    <property type="nucleotide sequence ID" value="NZ_FUWG01000008.1"/>
</dbReference>
<accession>A0A1T4KJP2</accession>
<dbReference type="EMBL" id="FUWG01000008">
    <property type="protein sequence ID" value="SJZ42606.1"/>
    <property type="molecule type" value="Genomic_DNA"/>
</dbReference>
<dbReference type="Proteomes" id="UP000190423">
    <property type="component" value="Unassembled WGS sequence"/>
</dbReference>
<keyword evidence="5" id="KW-1185">Reference proteome</keyword>
<gene>
    <name evidence="4" type="ORF">SAMN02745149_01204</name>
</gene>
<organism evidence="4 5">
    <name type="scientific">Treponema porcinum</name>
    <dbReference type="NCBI Taxonomy" id="261392"/>
    <lineage>
        <taxon>Bacteria</taxon>
        <taxon>Pseudomonadati</taxon>
        <taxon>Spirochaetota</taxon>
        <taxon>Spirochaetia</taxon>
        <taxon>Spirochaetales</taxon>
        <taxon>Treponemataceae</taxon>
        <taxon>Treponema</taxon>
    </lineage>
</organism>